<dbReference type="PANTHER" id="PTHR45700:SF6">
    <property type="entry name" value="E3 UBIQUITIN-PROTEIN LIGASE UPL6"/>
    <property type="match status" value="1"/>
</dbReference>
<proteinExistence type="predicted"/>
<dbReference type="EC" id="2.3.2.26" evidence="2"/>
<evidence type="ECO:0000256" key="1">
    <source>
        <dbReference type="ARBA" id="ARBA00000885"/>
    </source>
</evidence>
<gene>
    <name evidence="7" type="ORF">MNEG_9599</name>
</gene>
<evidence type="ECO:0000313" key="8">
    <source>
        <dbReference type="Proteomes" id="UP000054498"/>
    </source>
</evidence>
<dbReference type="InterPro" id="IPR000569">
    <property type="entry name" value="HECT_dom"/>
</dbReference>
<keyword evidence="7" id="KW-0436">Ligase</keyword>
<dbReference type="InterPro" id="IPR035983">
    <property type="entry name" value="Hect_E3_ubiquitin_ligase"/>
</dbReference>
<dbReference type="PANTHER" id="PTHR45700">
    <property type="entry name" value="UBIQUITIN-PROTEIN LIGASE E3C"/>
    <property type="match status" value="1"/>
</dbReference>
<evidence type="ECO:0000259" key="6">
    <source>
        <dbReference type="PROSITE" id="PS50237"/>
    </source>
</evidence>
<evidence type="ECO:0000256" key="2">
    <source>
        <dbReference type="ARBA" id="ARBA00012485"/>
    </source>
</evidence>
<evidence type="ECO:0000313" key="7">
    <source>
        <dbReference type="EMBL" id="KIY98366.1"/>
    </source>
</evidence>
<dbReference type="Proteomes" id="UP000054498">
    <property type="component" value="Unassembled WGS sequence"/>
</dbReference>
<reference evidence="7 8" key="1">
    <citation type="journal article" date="2013" name="BMC Genomics">
        <title>Reconstruction of the lipid metabolism for the microalga Monoraphidium neglectum from its genome sequence reveals characteristics suitable for biofuel production.</title>
        <authorList>
            <person name="Bogen C."/>
            <person name="Al-Dilaimi A."/>
            <person name="Albersmeier A."/>
            <person name="Wichmann J."/>
            <person name="Grundmann M."/>
            <person name="Rupp O."/>
            <person name="Lauersen K.J."/>
            <person name="Blifernez-Klassen O."/>
            <person name="Kalinowski J."/>
            <person name="Goesmann A."/>
            <person name="Mussgnug J.H."/>
            <person name="Kruse O."/>
        </authorList>
    </citation>
    <scope>NUCLEOTIDE SEQUENCE [LARGE SCALE GENOMIC DNA]</scope>
    <source>
        <strain evidence="7 8">SAG 48.87</strain>
    </source>
</reference>
<dbReference type="Pfam" id="PF00632">
    <property type="entry name" value="HECT"/>
    <property type="match status" value="1"/>
</dbReference>
<protein>
    <recommendedName>
        <fullName evidence="2">HECT-type E3 ubiquitin transferase</fullName>
        <ecNumber evidence="2">2.3.2.26</ecNumber>
    </recommendedName>
</protein>
<dbReference type="EMBL" id="KK102211">
    <property type="protein sequence ID" value="KIY98366.1"/>
    <property type="molecule type" value="Genomic_DNA"/>
</dbReference>
<dbReference type="Gene3D" id="3.30.2160.10">
    <property type="entry name" value="Hect, E3 ligase catalytic domain"/>
    <property type="match status" value="1"/>
</dbReference>
<keyword evidence="8" id="KW-1185">Reference proteome</keyword>
<evidence type="ECO:0000256" key="3">
    <source>
        <dbReference type="ARBA" id="ARBA00022679"/>
    </source>
</evidence>
<dbReference type="SMART" id="SM00119">
    <property type="entry name" value="HECTc"/>
    <property type="match status" value="1"/>
</dbReference>
<dbReference type="GO" id="GO:0061630">
    <property type="term" value="F:ubiquitin protein ligase activity"/>
    <property type="evidence" value="ECO:0007669"/>
    <property type="project" value="UniProtKB-EC"/>
</dbReference>
<dbReference type="AlphaFoldDB" id="A0A0D2MBZ1"/>
<feature type="active site" description="Glycyl thioester intermediate" evidence="5">
    <location>
        <position position="171"/>
    </location>
</feature>
<dbReference type="PROSITE" id="PS50237">
    <property type="entry name" value="HECT"/>
    <property type="match status" value="1"/>
</dbReference>
<sequence length="209" mass="22584">MEDRLGALTEVELKPGGSAIPVTSSNVVEYVHRVADFRLNRQMAGAVSAFLRGFFDLVKPGWVSAFNEWELQALISGRETGEGGLDVADMRAHTVYAGGYHDEGHPVIQAFWRVVASLTPAQQRGLLKFATGCSRPPLLGFAHLEPPLCVAMAGGVLEDAGTERLPTSSACINTLKLPPYGGPSPEQAERRMRDKLLYSIESKAGFDLS</sequence>
<dbReference type="Gene3D" id="3.30.2410.10">
    <property type="entry name" value="Hect, E3 ligase catalytic domain"/>
    <property type="match status" value="1"/>
</dbReference>
<keyword evidence="3" id="KW-0808">Transferase</keyword>
<name>A0A0D2MBZ1_9CHLO</name>
<dbReference type="GO" id="GO:0016874">
    <property type="term" value="F:ligase activity"/>
    <property type="evidence" value="ECO:0007669"/>
    <property type="project" value="UniProtKB-KW"/>
</dbReference>
<dbReference type="SUPFAM" id="SSF56204">
    <property type="entry name" value="Hect, E3 ligase catalytic domain"/>
    <property type="match status" value="1"/>
</dbReference>
<dbReference type="GeneID" id="25742474"/>
<feature type="domain" description="HECT" evidence="6">
    <location>
        <begin position="1"/>
        <end position="209"/>
    </location>
</feature>
<dbReference type="KEGG" id="mng:MNEG_9599"/>
<keyword evidence="4 5" id="KW-0833">Ubl conjugation pathway</keyword>
<dbReference type="GO" id="GO:0000209">
    <property type="term" value="P:protein polyubiquitination"/>
    <property type="evidence" value="ECO:0007669"/>
    <property type="project" value="InterPro"/>
</dbReference>
<dbReference type="GO" id="GO:0006511">
    <property type="term" value="P:ubiquitin-dependent protein catabolic process"/>
    <property type="evidence" value="ECO:0007669"/>
    <property type="project" value="TreeGrafter"/>
</dbReference>
<dbReference type="RefSeq" id="XP_013897386.1">
    <property type="nucleotide sequence ID" value="XM_014041932.1"/>
</dbReference>
<comment type="catalytic activity">
    <reaction evidence="1">
        <text>S-ubiquitinyl-[E2 ubiquitin-conjugating enzyme]-L-cysteine + [acceptor protein]-L-lysine = [E2 ubiquitin-conjugating enzyme]-L-cysteine + N(6)-ubiquitinyl-[acceptor protein]-L-lysine.</text>
        <dbReference type="EC" id="2.3.2.26"/>
    </reaction>
</comment>
<evidence type="ECO:0000256" key="5">
    <source>
        <dbReference type="PROSITE-ProRule" id="PRU00104"/>
    </source>
</evidence>
<accession>A0A0D2MBZ1</accession>
<dbReference type="Gene3D" id="3.90.1750.10">
    <property type="entry name" value="Hect, E3 ligase catalytic domains"/>
    <property type="match status" value="1"/>
</dbReference>
<dbReference type="FunFam" id="3.30.2410.10:FF:000011">
    <property type="entry name" value="Putative Ubiquitin-protein ligase E3C"/>
    <property type="match status" value="1"/>
</dbReference>
<evidence type="ECO:0000256" key="4">
    <source>
        <dbReference type="ARBA" id="ARBA00022786"/>
    </source>
</evidence>
<dbReference type="OrthoDB" id="8068875at2759"/>
<dbReference type="InterPro" id="IPR044611">
    <property type="entry name" value="E3A/B/C-like"/>
</dbReference>
<organism evidence="7 8">
    <name type="scientific">Monoraphidium neglectum</name>
    <dbReference type="NCBI Taxonomy" id="145388"/>
    <lineage>
        <taxon>Eukaryota</taxon>
        <taxon>Viridiplantae</taxon>
        <taxon>Chlorophyta</taxon>
        <taxon>core chlorophytes</taxon>
        <taxon>Chlorophyceae</taxon>
        <taxon>CS clade</taxon>
        <taxon>Sphaeropleales</taxon>
        <taxon>Selenastraceae</taxon>
        <taxon>Monoraphidium</taxon>
    </lineage>
</organism>
<dbReference type="STRING" id="145388.A0A0D2MBZ1"/>